<keyword evidence="3" id="KW-1185">Reference proteome</keyword>
<name>A0A0K9PCA4_ZOSMR</name>
<accession>A0A0K9PCA4</accession>
<dbReference type="GO" id="GO:0048564">
    <property type="term" value="P:photosystem I assembly"/>
    <property type="evidence" value="ECO:0007669"/>
    <property type="project" value="InterPro"/>
</dbReference>
<dbReference type="OrthoDB" id="1880037at2759"/>
<feature type="region of interest" description="Disordered" evidence="1">
    <location>
        <begin position="491"/>
        <end position="539"/>
    </location>
</feature>
<evidence type="ECO:0000256" key="1">
    <source>
        <dbReference type="SAM" id="MobiDB-lite"/>
    </source>
</evidence>
<dbReference type="InterPro" id="IPR040340">
    <property type="entry name" value="CEST/Y3IP1"/>
</dbReference>
<feature type="compositionally biased region" description="Low complexity" evidence="1">
    <location>
        <begin position="94"/>
        <end position="105"/>
    </location>
</feature>
<dbReference type="Proteomes" id="UP000036987">
    <property type="component" value="Unassembled WGS sequence"/>
</dbReference>
<evidence type="ECO:0000313" key="2">
    <source>
        <dbReference type="EMBL" id="KMZ66683.1"/>
    </source>
</evidence>
<gene>
    <name evidence="2" type="ORF">ZOSMA_28G00400</name>
</gene>
<organism evidence="2 3">
    <name type="scientific">Zostera marina</name>
    <name type="common">Eelgrass</name>
    <dbReference type="NCBI Taxonomy" id="29655"/>
    <lineage>
        <taxon>Eukaryota</taxon>
        <taxon>Viridiplantae</taxon>
        <taxon>Streptophyta</taxon>
        <taxon>Embryophyta</taxon>
        <taxon>Tracheophyta</taxon>
        <taxon>Spermatophyta</taxon>
        <taxon>Magnoliopsida</taxon>
        <taxon>Liliopsida</taxon>
        <taxon>Zosteraceae</taxon>
        <taxon>Zostera</taxon>
    </lineage>
</organism>
<dbReference type="AlphaFoldDB" id="A0A0K9PCA4"/>
<feature type="compositionally biased region" description="Acidic residues" evidence="1">
    <location>
        <begin position="440"/>
        <end position="451"/>
    </location>
</feature>
<feature type="region of interest" description="Disordered" evidence="1">
    <location>
        <begin position="429"/>
        <end position="452"/>
    </location>
</feature>
<dbReference type="GO" id="GO:0080183">
    <property type="term" value="P:response to photooxidative stress"/>
    <property type="evidence" value="ECO:0007669"/>
    <property type="project" value="InterPro"/>
</dbReference>
<comment type="caution">
    <text evidence="2">The sequence shown here is derived from an EMBL/GenBank/DDBJ whole genome shotgun (WGS) entry which is preliminary data.</text>
</comment>
<sequence>MAMASSALPLIDSVLFEYEGDEDEFSSDGGDACNAKYDDDDGNDDGNSGGMKKSGKEQKSLTSNHLESDTVVQPARFIIFNLPPPSQPRGGTRSSVSLPCSSTSSPRRNKVMIVKASDYKWTSQMGRSRSMTKSFLYRQHSQEIAPLSFQNKDDRITESNSSDHWSSSDPLPDDLNNSSTICGVPLDTEIKPEISSEPHFQRNTGINPDNSVQNNRRPTKYCCVPCRTKIRQDSSDHNFSTTCCITRGDKTQHDKRSTNKCGIQFLRGRKFKSDDDRRSNKCCIPRSTRVKPTDSSDDACFSNNGGVKFPCGKDTENDRSDRSGEDNHHSSRCCIKIKPDKSSSDVVNRRSPKCCVPCGGKSKSDSGNNNNRFKYGSLCTFLPGLSKWKKHHHVPSTPRRAGTNRTGIITPVRSDTVSRITSLKKFECGSSSSSVMPSDMAEEEEGPEEGGDSYYELPIEMITDDQVNDTTSPVKAAFFIDQSKDRKGVLKLNDSKSMSTKASISRHVRFLTSPQPSRPCSPTNHEEKNGRLLGWPRRN</sequence>
<dbReference type="EMBL" id="LFYR01000958">
    <property type="protein sequence ID" value="KMZ66683.1"/>
    <property type="molecule type" value="Genomic_DNA"/>
</dbReference>
<feature type="compositionally biased region" description="Polar residues" evidence="1">
    <location>
        <begin position="512"/>
        <end position="523"/>
    </location>
</feature>
<proteinExistence type="predicted"/>
<feature type="compositionally biased region" description="Low complexity" evidence="1">
    <location>
        <begin position="159"/>
        <end position="179"/>
    </location>
</feature>
<feature type="region of interest" description="Disordered" evidence="1">
    <location>
        <begin position="80"/>
        <end position="109"/>
    </location>
</feature>
<evidence type="ECO:0000313" key="3">
    <source>
        <dbReference type="Proteomes" id="UP000036987"/>
    </source>
</evidence>
<feature type="region of interest" description="Disordered" evidence="1">
    <location>
        <begin position="21"/>
        <end position="64"/>
    </location>
</feature>
<reference evidence="3" key="1">
    <citation type="journal article" date="2016" name="Nature">
        <title>The genome of the seagrass Zostera marina reveals angiosperm adaptation to the sea.</title>
        <authorList>
            <person name="Olsen J.L."/>
            <person name="Rouze P."/>
            <person name="Verhelst B."/>
            <person name="Lin Y.-C."/>
            <person name="Bayer T."/>
            <person name="Collen J."/>
            <person name="Dattolo E."/>
            <person name="De Paoli E."/>
            <person name="Dittami S."/>
            <person name="Maumus F."/>
            <person name="Michel G."/>
            <person name="Kersting A."/>
            <person name="Lauritano C."/>
            <person name="Lohaus R."/>
            <person name="Toepel M."/>
            <person name="Tonon T."/>
            <person name="Vanneste K."/>
            <person name="Amirebrahimi M."/>
            <person name="Brakel J."/>
            <person name="Bostroem C."/>
            <person name="Chovatia M."/>
            <person name="Grimwood J."/>
            <person name="Jenkins J.W."/>
            <person name="Jueterbock A."/>
            <person name="Mraz A."/>
            <person name="Stam W.T."/>
            <person name="Tice H."/>
            <person name="Bornberg-Bauer E."/>
            <person name="Green P.J."/>
            <person name="Pearson G.A."/>
            <person name="Procaccini G."/>
            <person name="Duarte C.M."/>
            <person name="Schmutz J."/>
            <person name="Reusch T.B.H."/>
            <person name="Van de Peer Y."/>
        </authorList>
    </citation>
    <scope>NUCLEOTIDE SEQUENCE [LARGE SCALE GENOMIC DNA]</scope>
    <source>
        <strain evidence="3">cv. Finnish</strain>
    </source>
</reference>
<protein>
    <submittedName>
        <fullName evidence="2">Uncharacterized protein</fullName>
    </submittedName>
</protein>
<feature type="region of interest" description="Disordered" evidence="1">
    <location>
        <begin position="146"/>
        <end position="179"/>
    </location>
</feature>
<dbReference type="STRING" id="29655.A0A0K9PCA4"/>
<dbReference type="PANTHER" id="PTHR33672:SF24">
    <property type="entry name" value="OS01G0798600 PROTEIN"/>
    <property type="match status" value="1"/>
</dbReference>
<dbReference type="GO" id="GO:0009535">
    <property type="term" value="C:chloroplast thylakoid membrane"/>
    <property type="evidence" value="ECO:0007669"/>
    <property type="project" value="InterPro"/>
</dbReference>
<dbReference type="PANTHER" id="PTHR33672">
    <property type="entry name" value="YCF3-INTERACTING PROTEIN 1, CHLOROPLASTIC"/>
    <property type="match status" value="1"/>
</dbReference>